<dbReference type="EMBL" id="KZ993921">
    <property type="protein sequence ID" value="RKO94353.1"/>
    <property type="molecule type" value="Genomic_DNA"/>
</dbReference>
<dbReference type="AlphaFoldDB" id="A0A4P9WQB0"/>
<feature type="compositionally biased region" description="Basic residues" evidence="1">
    <location>
        <begin position="639"/>
        <end position="654"/>
    </location>
</feature>
<keyword evidence="3" id="KW-1185">Reference proteome</keyword>
<dbReference type="Proteomes" id="UP000269721">
    <property type="component" value="Unassembled WGS sequence"/>
</dbReference>
<name>A0A4P9WQB0_9FUNG</name>
<sequence length="761" mass="84112">MLTWETAVATLDLSPWTIGVSSSILLLTVEFSIVTPPQPKHWSLLDDWSRLGITLSIAVTTRNPEMFDDVRFIISIGVCRIGLRTLERRARFGVSFHMDSVVYAGTDCHIGPKSNLTRKIPPQACLPLEVQQGVEQGPTSMVSMSLQVSAPSAHVCLGAEPDWEQGSTSTASFWLRLSATWACVNLEAERGSTWTRLLCTQVSAALASVHLEVKQVSDTPVWSGVPLRRDLICQEYLLHQPVCAWKRVKVWSEVPCWRGDRLLEFVSIGPCWVPFERRKDFSPRPVKHHGLGHLSCCLCESVFSVMGVSLADIAAVPAILVADSMERDGFSTIMTACLLVVGVSGIGWVGSLDVWGAALFVPLEAGRLQDGRIGVVCNGQMQCLCNIVLGSAVIMFPWLTDLRVDTNIWSTAGSLAQARSLLYQGAAWIGTFIIGIFEEINLLHRVINMPSGVKKGDHSDSKFIERDKLTGLYVFLPLRPHHCAKLFQIPSPDRDFVQPRRRRLRSFFPPNIGHAFESRAWVECQNHVVDLVQVFRQSDPADVALLNNLRKGVLPDNFDKFIKSAANPEGLTPDSTAPEMQIVVFDTQSLAKLQADGNARLNLGTEVRPTFMVNEIPAPPPTCRRKKHKFNTSLGPSHARPHSRSNSRISGKQRLRSSETNVAYAFYFSLTFGCYGGPCPSYSRTWPGWEPGASWHDQHCSESANEIRANCRIGRRTPLDHTSDRGQGAGFQSFRLHPTVVSIVESPSGADLSCRRSGGPV</sequence>
<reference evidence="3" key="1">
    <citation type="journal article" date="2018" name="Nat. Microbiol.">
        <title>Leveraging single-cell genomics to expand the fungal tree of life.</title>
        <authorList>
            <person name="Ahrendt S.R."/>
            <person name="Quandt C.A."/>
            <person name="Ciobanu D."/>
            <person name="Clum A."/>
            <person name="Salamov A."/>
            <person name="Andreopoulos B."/>
            <person name="Cheng J.F."/>
            <person name="Woyke T."/>
            <person name="Pelin A."/>
            <person name="Henrissat B."/>
            <person name="Reynolds N.K."/>
            <person name="Benny G.L."/>
            <person name="Smith M.E."/>
            <person name="James T.Y."/>
            <person name="Grigoriev I.V."/>
        </authorList>
    </citation>
    <scope>NUCLEOTIDE SEQUENCE [LARGE SCALE GENOMIC DNA]</scope>
</reference>
<accession>A0A4P9WQB0</accession>
<protein>
    <submittedName>
        <fullName evidence="2">Uncharacterized protein</fullName>
    </submittedName>
</protein>
<feature type="region of interest" description="Disordered" evidence="1">
    <location>
        <begin position="614"/>
        <end position="654"/>
    </location>
</feature>
<proteinExistence type="predicted"/>
<evidence type="ECO:0000256" key="1">
    <source>
        <dbReference type="SAM" id="MobiDB-lite"/>
    </source>
</evidence>
<organism evidence="2 3">
    <name type="scientific">Blyttiomyces helicus</name>
    <dbReference type="NCBI Taxonomy" id="388810"/>
    <lineage>
        <taxon>Eukaryota</taxon>
        <taxon>Fungi</taxon>
        <taxon>Fungi incertae sedis</taxon>
        <taxon>Chytridiomycota</taxon>
        <taxon>Chytridiomycota incertae sedis</taxon>
        <taxon>Chytridiomycetes</taxon>
        <taxon>Chytridiomycetes incertae sedis</taxon>
        <taxon>Blyttiomyces</taxon>
    </lineage>
</organism>
<gene>
    <name evidence="2" type="ORF">BDK51DRAFT_30271</name>
</gene>
<evidence type="ECO:0000313" key="2">
    <source>
        <dbReference type="EMBL" id="RKO94353.1"/>
    </source>
</evidence>
<evidence type="ECO:0000313" key="3">
    <source>
        <dbReference type="Proteomes" id="UP000269721"/>
    </source>
</evidence>